<dbReference type="InterPro" id="IPR049730">
    <property type="entry name" value="SNF2/RAD54-like_C"/>
</dbReference>
<dbReference type="InterPro" id="IPR044754">
    <property type="entry name" value="Isw1/2_DEXHc"/>
</dbReference>
<dbReference type="GO" id="GO:0004386">
    <property type="term" value="F:helicase activity"/>
    <property type="evidence" value="ECO:0007669"/>
    <property type="project" value="UniProtKB-KW"/>
</dbReference>
<dbReference type="PANTHER" id="PTHR45623">
    <property type="entry name" value="CHROMODOMAIN-HELICASE-DNA-BINDING PROTEIN 3-RELATED-RELATED"/>
    <property type="match status" value="1"/>
</dbReference>
<dbReference type="CDD" id="cd00167">
    <property type="entry name" value="SANT"/>
    <property type="match status" value="1"/>
</dbReference>
<dbReference type="GO" id="GO:0140658">
    <property type="term" value="F:ATP-dependent chromatin remodeler activity"/>
    <property type="evidence" value="ECO:0007669"/>
    <property type="project" value="TreeGrafter"/>
</dbReference>
<evidence type="ECO:0000259" key="13">
    <source>
        <dbReference type="PROSITE" id="PS51192"/>
    </source>
</evidence>
<comment type="similarity">
    <text evidence="2">Belongs to the SNF2/RAD54 helicase family. ISWI subfamily.</text>
</comment>
<dbReference type="SMART" id="SM00490">
    <property type="entry name" value="HELICc"/>
    <property type="match status" value="1"/>
</dbReference>
<protein>
    <submittedName>
        <fullName evidence="16">Uncharacterized protein</fullName>
    </submittedName>
</protein>
<dbReference type="InterPro" id="IPR015194">
    <property type="entry name" value="ISWI_HAND-dom"/>
</dbReference>
<dbReference type="GO" id="GO:0034728">
    <property type="term" value="P:nucleosome organization"/>
    <property type="evidence" value="ECO:0007669"/>
    <property type="project" value="TreeGrafter"/>
</dbReference>
<name>A0A8S9ZQS6_9BILA</name>
<dbReference type="SUPFAM" id="SSF46689">
    <property type="entry name" value="Homeodomain-like"/>
    <property type="match status" value="2"/>
</dbReference>
<keyword evidence="4" id="KW-0677">Repeat</keyword>
<feature type="domain" description="Helicase ATP-binding" evidence="13">
    <location>
        <begin position="126"/>
        <end position="291"/>
    </location>
</feature>
<dbReference type="PROSITE" id="PS51192">
    <property type="entry name" value="HELICASE_ATP_BIND_1"/>
    <property type="match status" value="1"/>
</dbReference>
<dbReference type="GO" id="GO:0005524">
    <property type="term" value="F:ATP binding"/>
    <property type="evidence" value="ECO:0007669"/>
    <property type="project" value="UniProtKB-KW"/>
</dbReference>
<reference evidence="16" key="1">
    <citation type="journal article" date="2020" name="Ecol. Evol.">
        <title>Genome structure and content of the rice root-knot nematode (Meloidogyne graminicola).</title>
        <authorList>
            <person name="Phan N.T."/>
            <person name="Danchin E.G.J."/>
            <person name="Klopp C."/>
            <person name="Perfus-Barbeoch L."/>
            <person name="Kozlowski D.K."/>
            <person name="Koutsovoulos G.D."/>
            <person name="Lopez-Roques C."/>
            <person name="Bouchez O."/>
            <person name="Zahm M."/>
            <person name="Besnard G."/>
            <person name="Bellafiore S."/>
        </authorList>
    </citation>
    <scope>NUCLEOTIDE SEQUENCE</scope>
    <source>
        <strain evidence="16">VN-18</strain>
    </source>
</reference>
<evidence type="ECO:0000256" key="9">
    <source>
        <dbReference type="ARBA" id="ARBA00022853"/>
    </source>
</evidence>
<evidence type="ECO:0000256" key="6">
    <source>
        <dbReference type="ARBA" id="ARBA00022801"/>
    </source>
</evidence>
<dbReference type="Pfam" id="PF00176">
    <property type="entry name" value="SNF2-rel_dom"/>
    <property type="match status" value="1"/>
</dbReference>
<comment type="subcellular location">
    <subcellularLocation>
        <location evidence="1">Nucleus</location>
    </subcellularLocation>
</comment>
<dbReference type="SMART" id="SM00717">
    <property type="entry name" value="SANT"/>
    <property type="match status" value="2"/>
</dbReference>
<dbReference type="SUPFAM" id="SSF52540">
    <property type="entry name" value="P-loop containing nucleoside triphosphate hydrolases"/>
    <property type="match status" value="2"/>
</dbReference>
<dbReference type="Gene3D" id="1.10.10.60">
    <property type="entry name" value="Homeodomain-like"/>
    <property type="match status" value="2"/>
</dbReference>
<evidence type="ECO:0000256" key="8">
    <source>
        <dbReference type="ARBA" id="ARBA00022840"/>
    </source>
</evidence>
<feature type="domain" description="SANT" evidence="15">
    <location>
        <begin position="784"/>
        <end position="836"/>
    </location>
</feature>
<dbReference type="PROSITE" id="PS51293">
    <property type="entry name" value="SANT"/>
    <property type="match status" value="1"/>
</dbReference>
<dbReference type="FunFam" id="3.40.50.10810:FF:000005">
    <property type="entry name" value="Photoperiod-independent early flowering 1"/>
    <property type="match status" value="1"/>
</dbReference>
<dbReference type="InterPro" id="IPR001650">
    <property type="entry name" value="Helicase_C-like"/>
</dbReference>
<dbReference type="InterPro" id="IPR015195">
    <property type="entry name" value="SLIDE"/>
</dbReference>
<evidence type="ECO:0000313" key="17">
    <source>
        <dbReference type="Proteomes" id="UP000605970"/>
    </source>
</evidence>
<dbReference type="InterPro" id="IPR001005">
    <property type="entry name" value="SANT/Myb"/>
</dbReference>
<evidence type="ECO:0000256" key="1">
    <source>
        <dbReference type="ARBA" id="ARBA00004123"/>
    </source>
</evidence>
<dbReference type="FunFam" id="1.10.10.60:FF:000022">
    <property type="entry name" value="ISWI chromatin-remodeling complex ATPase CHR11 isoform A"/>
    <property type="match status" value="1"/>
</dbReference>
<dbReference type="FunFam" id="3.40.50.300:FF:000082">
    <property type="entry name" value="ISWI chromatin remodeling complex ATPase ISW1"/>
    <property type="match status" value="1"/>
</dbReference>
<keyword evidence="7" id="KW-0347">Helicase</keyword>
<accession>A0A8S9ZQS6</accession>
<dbReference type="InterPro" id="IPR027417">
    <property type="entry name" value="P-loop_NTPase"/>
</dbReference>
<evidence type="ECO:0000259" key="14">
    <source>
        <dbReference type="PROSITE" id="PS51194"/>
    </source>
</evidence>
<dbReference type="Pfam" id="PF09110">
    <property type="entry name" value="HAND"/>
    <property type="match status" value="1"/>
</dbReference>
<evidence type="ECO:0000313" key="16">
    <source>
        <dbReference type="EMBL" id="KAF7635574.1"/>
    </source>
</evidence>
<dbReference type="InterPro" id="IPR009057">
    <property type="entry name" value="Homeodomain-like_sf"/>
</dbReference>
<evidence type="ECO:0000256" key="5">
    <source>
        <dbReference type="ARBA" id="ARBA00022741"/>
    </source>
</evidence>
<dbReference type="GO" id="GO:0045944">
    <property type="term" value="P:positive regulation of transcription by RNA polymerase II"/>
    <property type="evidence" value="ECO:0007669"/>
    <property type="project" value="UniProtKB-ARBA"/>
</dbReference>
<proteinExistence type="inferred from homology"/>
<evidence type="ECO:0000256" key="2">
    <source>
        <dbReference type="ARBA" id="ARBA00009687"/>
    </source>
</evidence>
<dbReference type="GO" id="GO:0031010">
    <property type="term" value="C:ISWI-type complex"/>
    <property type="evidence" value="ECO:0007669"/>
    <property type="project" value="UniProtKB-ARBA"/>
</dbReference>
<dbReference type="Proteomes" id="UP000605970">
    <property type="component" value="Unassembled WGS sequence"/>
</dbReference>
<keyword evidence="3" id="KW-0597">Phosphoprotein</keyword>
<dbReference type="AlphaFoldDB" id="A0A8S9ZQS6"/>
<dbReference type="GO" id="GO:0042393">
    <property type="term" value="F:histone binding"/>
    <property type="evidence" value="ECO:0007669"/>
    <property type="project" value="TreeGrafter"/>
</dbReference>
<organism evidence="16 17">
    <name type="scientific">Meloidogyne graminicola</name>
    <dbReference type="NCBI Taxonomy" id="189291"/>
    <lineage>
        <taxon>Eukaryota</taxon>
        <taxon>Metazoa</taxon>
        <taxon>Ecdysozoa</taxon>
        <taxon>Nematoda</taxon>
        <taxon>Chromadorea</taxon>
        <taxon>Rhabditida</taxon>
        <taxon>Tylenchina</taxon>
        <taxon>Tylenchomorpha</taxon>
        <taxon>Tylenchoidea</taxon>
        <taxon>Meloidogynidae</taxon>
        <taxon>Meloidogyninae</taxon>
        <taxon>Meloidogyne</taxon>
    </lineage>
</organism>
<evidence type="ECO:0000256" key="4">
    <source>
        <dbReference type="ARBA" id="ARBA00022737"/>
    </source>
</evidence>
<feature type="region of interest" description="Disordered" evidence="12">
    <location>
        <begin position="750"/>
        <end position="772"/>
    </location>
</feature>
<gene>
    <name evidence="16" type="ORF">Mgra_00004961</name>
</gene>
<dbReference type="PANTHER" id="PTHR45623:SF49">
    <property type="entry name" value="SWI_SNF-RELATED MATRIX-ASSOCIATED ACTIN-DEPENDENT REGULATOR OF CHROMATIN SUBFAMILY A MEMBER 5"/>
    <property type="match status" value="1"/>
</dbReference>
<dbReference type="OrthoDB" id="5857104at2759"/>
<dbReference type="GO" id="GO:0031491">
    <property type="term" value="F:nucleosome binding"/>
    <property type="evidence" value="ECO:0007669"/>
    <property type="project" value="InterPro"/>
</dbReference>
<dbReference type="SUPFAM" id="SSF101224">
    <property type="entry name" value="HAND domain of the nucleosome remodeling ATPase ISWI"/>
    <property type="match status" value="1"/>
</dbReference>
<dbReference type="Gene3D" id="1.20.5.1190">
    <property type="entry name" value="iswi atpase"/>
    <property type="match status" value="1"/>
</dbReference>
<dbReference type="InterPro" id="IPR036306">
    <property type="entry name" value="ISWI_HAND-dom_sf"/>
</dbReference>
<dbReference type="SMART" id="SM00487">
    <property type="entry name" value="DEXDc"/>
    <property type="match status" value="1"/>
</dbReference>
<feature type="compositionally biased region" description="Basic and acidic residues" evidence="12">
    <location>
        <begin position="750"/>
        <end position="763"/>
    </location>
</feature>
<dbReference type="InterPro" id="IPR000330">
    <property type="entry name" value="SNF2_N"/>
</dbReference>
<dbReference type="CDD" id="cd18793">
    <property type="entry name" value="SF2_C_SNF"/>
    <property type="match status" value="1"/>
</dbReference>
<dbReference type="PROSITE" id="PS51194">
    <property type="entry name" value="HELICASE_CTER"/>
    <property type="match status" value="1"/>
</dbReference>
<dbReference type="InterPro" id="IPR014001">
    <property type="entry name" value="Helicase_ATP-bd"/>
</dbReference>
<keyword evidence="17" id="KW-1185">Reference proteome</keyword>
<comment type="caution">
    <text evidence="16">The sequence shown here is derived from an EMBL/GenBank/DDBJ whole genome shotgun (WGS) entry which is preliminary data.</text>
</comment>
<evidence type="ECO:0000259" key="15">
    <source>
        <dbReference type="PROSITE" id="PS51293"/>
    </source>
</evidence>
<feature type="region of interest" description="Disordered" evidence="12">
    <location>
        <begin position="1"/>
        <end position="38"/>
    </location>
</feature>
<keyword evidence="6" id="KW-0378">Hydrolase</keyword>
<evidence type="ECO:0000256" key="12">
    <source>
        <dbReference type="SAM" id="MobiDB-lite"/>
    </source>
</evidence>
<dbReference type="InterPro" id="IPR017884">
    <property type="entry name" value="SANT_dom"/>
</dbReference>
<dbReference type="Gene3D" id="3.40.50.300">
    <property type="entry name" value="P-loop containing nucleotide triphosphate hydrolases"/>
    <property type="match status" value="1"/>
</dbReference>
<keyword evidence="10" id="KW-0238">DNA-binding</keyword>
<keyword evidence="11" id="KW-0539">Nucleus</keyword>
<dbReference type="Pfam" id="PF09111">
    <property type="entry name" value="SLIDE"/>
    <property type="match status" value="1"/>
</dbReference>
<dbReference type="EMBL" id="JABEBT010000040">
    <property type="protein sequence ID" value="KAF7635574.1"/>
    <property type="molecule type" value="Genomic_DNA"/>
</dbReference>
<feature type="compositionally biased region" description="Low complexity" evidence="12">
    <location>
        <begin position="967"/>
        <end position="980"/>
    </location>
</feature>
<keyword evidence="9" id="KW-0156">Chromatin regulator</keyword>
<dbReference type="FunFam" id="1.10.10.60:FF:000049">
    <property type="entry name" value="SWI/SNF-related matrix-associated actin-dependent regulator of chromatin subfamily A member"/>
    <property type="match status" value="1"/>
</dbReference>
<evidence type="ECO:0000256" key="11">
    <source>
        <dbReference type="ARBA" id="ARBA00023242"/>
    </source>
</evidence>
<sequence>MDSEIDVSSIDKTDQSNQMDVDEQIKQEEEIEKKPDPATLNKLLHDIESEVHEQVCSDQLPNKQRLSKSTIDGDHRHRMTEKEEDELLLQQSALASGSTFAFENTPPYIKNGEMRDYQIRGLNWLIQLEQNGINGILADEMGLGKTLQTISVLGFIKHYKHQNGPFLIIVPKSTLQNWENEFKRWCPSITTVTLIGDQEARQKIIQETIQPHKFEALITSYEMVLKATGVLKKFMWRYLIIDEAHRIKNEKSKLSEMVRMFKSKNRLLITGTPLQNNLHELWALLNFLLPEKFSNSEDFDAMFAEDNVLAENKDLIRRLHRILQPFLLRRLKSDVEKSLLPKKELKVYVGMSKLQREWYTKILLKDIDILNASGKLEKARLMNILMHLRKCTNHPYLFDGAEPGPPYTTDKHLVDNCGKMVLLDKLLIRLREQGSRILIFSSMTRMLDILEDFCWWRGYQYCRLDGNTPHEERQKSIDDFNSPKSQKFIFMLTTRAGGLGINLATADVVIIYDSDWNPQVDLQAMDRAHRIGQTKQVRVFRFVTENSVEERIIEKAEMKLRLDNIVIQQGRLVENQKTLGKEDMLAMIRHGANTIFAGKEATITDEDIDVILAKAEEKTKELNERLEKLGESSLRNFTLDTEGGGGKSLYEFEGEDYKAKQSSRIGDFWIEPPKRDRKPNSYKVDLYYREQLRGPQKADAKTKAPIPKNFPNIFDFQFYPRRLFDILEKELNFFRKSIGWKALPPEDLTGKEAEKAQKEEQAKLDNAVPLTEKEEEEREKLLKNEFGEWSKREFRQFINANEKYGRHELESIAREVETKTFEEVVKYSKVFWKRINELADGEKYKTQIEKGEQRIQKRHQIKQALEAKIIKYKAPQHQLRINYGGSKCKNYTEEEDRFLLYYLYELGFDNENVYDELRQKIRCAPQFRFDWFIRSRTTMEIQRRCNILISLIEKEMGDLGISENIQKGQSTSTTPSTSTKRGGGGGKKQEEKTPITTGGTKRKDHPTPSQSKSKRTK</sequence>
<evidence type="ECO:0000256" key="10">
    <source>
        <dbReference type="ARBA" id="ARBA00023125"/>
    </source>
</evidence>
<dbReference type="Gene3D" id="3.40.50.10810">
    <property type="entry name" value="Tandem AAA-ATPase domain"/>
    <property type="match status" value="1"/>
</dbReference>
<dbReference type="Gene3D" id="1.10.1040.30">
    <property type="entry name" value="ISWI, HAND domain"/>
    <property type="match status" value="1"/>
</dbReference>
<dbReference type="Pfam" id="PF00271">
    <property type="entry name" value="Helicase_C"/>
    <property type="match status" value="1"/>
</dbReference>
<evidence type="ECO:0000256" key="7">
    <source>
        <dbReference type="ARBA" id="ARBA00022806"/>
    </source>
</evidence>
<feature type="region of interest" description="Disordered" evidence="12">
    <location>
        <begin position="963"/>
        <end position="1017"/>
    </location>
</feature>
<dbReference type="CDD" id="cd17997">
    <property type="entry name" value="DEXHc_SMARCA1_SMARCA5"/>
    <property type="match status" value="1"/>
</dbReference>
<keyword evidence="8" id="KW-0067">ATP-binding</keyword>
<feature type="domain" description="Helicase C-terminal" evidence="14">
    <location>
        <begin position="422"/>
        <end position="573"/>
    </location>
</feature>
<dbReference type="InterPro" id="IPR038718">
    <property type="entry name" value="SNF2-like_sf"/>
</dbReference>
<dbReference type="GO" id="GO:0016887">
    <property type="term" value="F:ATP hydrolysis activity"/>
    <property type="evidence" value="ECO:0007669"/>
    <property type="project" value="TreeGrafter"/>
</dbReference>
<feature type="compositionally biased region" description="Basic and acidic residues" evidence="12">
    <location>
        <begin position="23"/>
        <end position="36"/>
    </location>
</feature>
<dbReference type="GO" id="GO:0003677">
    <property type="term" value="F:DNA binding"/>
    <property type="evidence" value="ECO:0007669"/>
    <property type="project" value="UniProtKB-KW"/>
</dbReference>
<evidence type="ECO:0000256" key="3">
    <source>
        <dbReference type="ARBA" id="ARBA00022553"/>
    </source>
</evidence>
<keyword evidence="5" id="KW-0547">Nucleotide-binding</keyword>